<dbReference type="SUPFAM" id="SSF48295">
    <property type="entry name" value="TrpR-like"/>
    <property type="match status" value="1"/>
</dbReference>
<proteinExistence type="predicted"/>
<evidence type="ECO:0000313" key="1">
    <source>
        <dbReference type="EMBL" id="OGG96368.1"/>
    </source>
</evidence>
<gene>
    <name evidence="1" type="ORF">A2527_02060</name>
</gene>
<dbReference type="Proteomes" id="UP000178449">
    <property type="component" value="Unassembled WGS sequence"/>
</dbReference>
<dbReference type="Pfam" id="PF01527">
    <property type="entry name" value="HTH_Tnp_1"/>
    <property type="match status" value="1"/>
</dbReference>
<dbReference type="InterPro" id="IPR036388">
    <property type="entry name" value="WH-like_DNA-bd_sf"/>
</dbReference>
<dbReference type="GO" id="GO:0004803">
    <property type="term" value="F:transposase activity"/>
    <property type="evidence" value="ECO:0007669"/>
    <property type="project" value="InterPro"/>
</dbReference>
<organism evidence="1 2">
    <name type="scientific">Candidatus Lambdaproteobacteria bacterium RIFOXYD2_FULL_50_16</name>
    <dbReference type="NCBI Taxonomy" id="1817772"/>
    <lineage>
        <taxon>Bacteria</taxon>
        <taxon>Pseudomonadati</taxon>
        <taxon>Pseudomonadota</taxon>
        <taxon>Candidatus Lambdaproteobacteria</taxon>
    </lineage>
</organism>
<accession>A0A1F6GE50</accession>
<dbReference type="Gene3D" id="1.10.10.10">
    <property type="entry name" value="Winged helix-like DNA-binding domain superfamily/Winged helix DNA-binding domain"/>
    <property type="match status" value="1"/>
</dbReference>
<sequence length="93" mass="10462">MSNKRQQYKPEFKAKVALEAIKGEKTISELAAQYQVHPTMINAWKKALLQGAAGVFEKGKKQAVKGGPSEEELFREIGKLKMERDFLAKGLNR</sequence>
<protein>
    <submittedName>
        <fullName evidence="1">Transposase</fullName>
    </submittedName>
</protein>
<name>A0A1F6GE50_9PROT</name>
<dbReference type="EMBL" id="MFNE01000014">
    <property type="protein sequence ID" value="OGG96368.1"/>
    <property type="molecule type" value="Genomic_DNA"/>
</dbReference>
<dbReference type="InterPro" id="IPR010921">
    <property type="entry name" value="Trp_repressor/repl_initiator"/>
</dbReference>
<dbReference type="InterPro" id="IPR002514">
    <property type="entry name" value="Transposase_8"/>
</dbReference>
<reference evidence="1 2" key="1">
    <citation type="journal article" date="2016" name="Nat. Commun.">
        <title>Thousands of microbial genomes shed light on interconnected biogeochemical processes in an aquifer system.</title>
        <authorList>
            <person name="Anantharaman K."/>
            <person name="Brown C.T."/>
            <person name="Hug L.A."/>
            <person name="Sharon I."/>
            <person name="Castelle C.J."/>
            <person name="Probst A.J."/>
            <person name="Thomas B.C."/>
            <person name="Singh A."/>
            <person name="Wilkins M.J."/>
            <person name="Karaoz U."/>
            <person name="Brodie E.L."/>
            <person name="Williams K.H."/>
            <person name="Hubbard S.S."/>
            <person name="Banfield J.F."/>
        </authorList>
    </citation>
    <scope>NUCLEOTIDE SEQUENCE [LARGE SCALE GENOMIC DNA]</scope>
</reference>
<evidence type="ECO:0000313" key="2">
    <source>
        <dbReference type="Proteomes" id="UP000178449"/>
    </source>
</evidence>
<dbReference type="STRING" id="1817772.A2527_02060"/>
<dbReference type="GO" id="GO:0043565">
    <property type="term" value="F:sequence-specific DNA binding"/>
    <property type="evidence" value="ECO:0007669"/>
    <property type="project" value="InterPro"/>
</dbReference>
<dbReference type="GO" id="GO:0006313">
    <property type="term" value="P:DNA transposition"/>
    <property type="evidence" value="ECO:0007669"/>
    <property type="project" value="InterPro"/>
</dbReference>
<comment type="caution">
    <text evidence="1">The sequence shown here is derived from an EMBL/GenBank/DDBJ whole genome shotgun (WGS) entry which is preliminary data.</text>
</comment>
<dbReference type="AlphaFoldDB" id="A0A1F6GE50"/>